<proteinExistence type="predicted"/>
<evidence type="ECO:0000313" key="2">
    <source>
        <dbReference type="EMBL" id="MBB6005590.1"/>
    </source>
</evidence>
<evidence type="ECO:0000256" key="1">
    <source>
        <dbReference type="SAM" id="MobiDB-lite"/>
    </source>
</evidence>
<protein>
    <submittedName>
        <fullName evidence="2">Uncharacterized protein</fullName>
    </submittedName>
</protein>
<comment type="caution">
    <text evidence="2">The sequence shown here is derived from an EMBL/GenBank/DDBJ whole genome shotgun (WGS) entry which is preliminary data.</text>
</comment>
<name>A0A841EZ17_9BACT</name>
<feature type="region of interest" description="Disordered" evidence="1">
    <location>
        <begin position="26"/>
        <end position="47"/>
    </location>
</feature>
<accession>A0A841EZ17</accession>
<organism evidence="2 3">
    <name type="scientific">Arcicella rosea</name>
    <dbReference type="NCBI Taxonomy" id="502909"/>
    <lineage>
        <taxon>Bacteria</taxon>
        <taxon>Pseudomonadati</taxon>
        <taxon>Bacteroidota</taxon>
        <taxon>Cytophagia</taxon>
        <taxon>Cytophagales</taxon>
        <taxon>Flectobacillaceae</taxon>
        <taxon>Arcicella</taxon>
    </lineage>
</organism>
<dbReference type="AlphaFoldDB" id="A0A841EZ17"/>
<evidence type="ECO:0000313" key="3">
    <source>
        <dbReference type="Proteomes" id="UP000524404"/>
    </source>
</evidence>
<gene>
    <name evidence="2" type="ORF">HNP25_004264</name>
</gene>
<dbReference type="Proteomes" id="UP000524404">
    <property type="component" value="Unassembled WGS sequence"/>
</dbReference>
<keyword evidence="3" id="KW-1185">Reference proteome</keyword>
<dbReference type="EMBL" id="JACHKT010000050">
    <property type="protein sequence ID" value="MBB6005590.1"/>
    <property type="molecule type" value="Genomic_DNA"/>
</dbReference>
<sequence length="47" mass="5294">MFRGFIVILTFFLIQKLTAATVAKKSRIPNRSGEPPRFAQTVEIRGS</sequence>
<reference evidence="2 3" key="1">
    <citation type="submission" date="2020-08" db="EMBL/GenBank/DDBJ databases">
        <title>Functional genomics of gut bacteria from endangered species of beetles.</title>
        <authorList>
            <person name="Carlos-Shanley C."/>
        </authorList>
    </citation>
    <scope>NUCLEOTIDE SEQUENCE [LARGE SCALE GENOMIC DNA]</scope>
    <source>
        <strain evidence="2 3">S00070</strain>
    </source>
</reference>